<dbReference type="GO" id="GO:0046872">
    <property type="term" value="F:metal ion binding"/>
    <property type="evidence" value="ECO:0007669"/>
    <property type="project" value="UniProtKB-KW"/>
</dbReference>
<evidence type="ECO:0000256" key="13">
    <source>
        <dbReference type="ARBA" id="ARBA00048173"/>
    </source>
</evidence>
<evidence type="ECO:0000256" key="4">
    <source>
        <dbReference type="ARBA" id="ARBA00022454"/>
    </source>
</evidence>
<accession>A0AAE0SJC3</accession>
<dbReference type="EC" id="2.7.7.49" evidence="2 14"/>
<feature type="compositionally biased region" description="Polar residues" evidence="15">
    <location>
        <begin position="255"/>
        <end position="264"/>
    </location>
</feature>
<organism evidence="17 18">
    <name type="scientific">Potamilus streckersoni</name>
    <dbReference type="NCBI Taxonomy" id="2493646"/>
    <lineage>
        <taxon>Eukaryota</taxon>
        <taxon>Metazoa</taxon>
        <taxon>Spiralia</taxon>
        <taxon>Lophotrochozoa</taxon>
        <taxon>Mollusca</taxon>
        <taxon>Bivalvia</taxon>
        <taxon>Autobranchia</taxon>
        <taxon>Heteroconchia</taxon>
        <taxon>Palaeoheterodonta</taxon>
        <taxon>Unionida</taxon>
        <taxon>Unionoidea</taxon>
        <taxon>Unionidae</taxon>
        <taxon>Ambleminae</taxon>
        <taxon>Lampsilini</taxon>
        <taxon>Potamilus</taxon>
    </lineage>
</organism>
<evidence type="ECO:0000256" key="1">
    <source>
        <dbReference type="ARBA" id="ARBA00008001"/>
    </source>
</evidence>
<dbReference type="PANTHER" id="PTHR12066">
    <property type="entry name" value="TELOMERASE REVERSE TRANSCRIPTASE"/>
    <property type="match status" value="1"/>
</dbReference>
<evidence type="ECO:0000256" key="6">
    <source>
        <dbReference type="ARBA" id="ARBA00022695"/>
    </source>
</evidence>
<feature type="compositionally biased region" description="Basic residues" evidence="15">
    <location>
        <begin position="266"/>
        <end position="279"/>
    </location>
</feature>
<dbReference type="SMART" id="SM00975">
    <property type="entry name" value="Telomerase_RBD"/>
    <property type="match status" value="1"/>
</dbReference>
<feature type="region of interest" description="Disordered" evidence="15">
    <location>
        <begin position="240"/>
        <end position="282"/>
    </location>
</feature>
<keyword evidence="18" id="KW-1185">Reference proteome</keyword>
<dbReference type="Pfam" id="PF12009">
    <property type="entry name" value="Telomerase_RBD"/>
    <property type="match status" value="1"/>
</dbReference>
<keyword evidence="4 14" id="KW-0158">Chromosome</keyword>
<dbReference type="Gene3D" id="3.30.70.2630">
    <property type="match status" value="1"/>
</dbReference>
<name>A0AAE0SJC3_9BIVA</name>
<reference evidence="17" key="3">
    <citation type="submission" date="2023-05" db="EMBL/GenBank/DDBJ databases">
        <authorList>
            <person name="Smith C.H."/>
        </authorList>
    </citation>
    <scope>NUCLEOTIDE SEQUENCE</scope>
    <source>
        <strain evidence="17">CHS0354</strain>
        <tissue evidence="17">Mantle</tissue>
    </source>
</reference>
<evidence type="ECO:0000256" key="11">
    <source>
        <dbReference type="ARBA" id="ARBA00023242"/>
    </source>
</evidence>
<evidence type="ECO:0000256" key="7">
    <source>
        <dbReference type="ARBA" id="ARBA00022723"/>
    </source>
</evidence>
<feature type="domain" description="Reverse transcriptase" evidence="16">
    <location>
        <begin position="1177"/>
        <end position="1502"/>
    </location>
</feature>
<keyword evidence="7 14" id="KW-0479">Metal-binding</keyword>
<evidence type="ECO:0000256" key="8">
    <source>
        <dbReference type="ARBA" id="ARBA00022842"/>
    </source>
</evidence>
<dbReference type="Gene3D" id="1.10.357.90">
    <property type="match status" value="1"/>
</dbReference>
<evidence type="ECO:0000256" key="2">
    <source>
        <dbReference type="ARBA" id="ARBA00012493"/>
    </source>
</evidence>
<keyword evidence="8 14" id="KW-0460">Magnesium</keyword>
<evidence type="ECO:0000256" key="5">
    <source>
        <dbReference type="ARBA" id="ARBA00022679"/>
    </source>
</evidence>
<evidence type="ECO:0000256" key="10">
    <source>
        <dbReference type="ARBA" id="ARBA00022918"/>
    </source>
</evidence>
<dbReference type="Proteomes" id="UP001195483">
    <property type="component" value="Unassembled WGS sequence"/>
</dbReference>
<keyword evidence="11 14" id="KW-0539">Nucleus</keyword>
<evidence type="ECO:0000256" key="14">
    <source>
        <dbReference type="RuleBase" id="RU365061"/>
    </source>
</evidence>
<dbReference type="GO" id="GO:0000333">
    <property type="term" value="C:telomerase catalytic core complex"/>
    <property type="evidence" value="ECO:0007669"/>
    <property type="project" value="TreeGrafter"/>
</dbReference>
<dbReference type="GO" id="GO:0000781">
    <property type="term" value="C:chromosome, telomeric region"/>
    <property type="evidence" value="ECO:0007669"/>
    <property type="project" value="UniProtKB-SubCell"/>
</dbReference>
<dbReference type="EMBL" id="JAEAOA010000264">
    <property type="protein sequence ID" value="KAK3592766.1"/>
    <property type="molecule type" value="Genomic_DNA"/>
</dbReference>
<dbReference type="CDD" id="cd01648">
    <property type="entry name" value="TERT"/>
    <property type="match status" value="1"/>
</dbReference>
<evidence type="ECO:0000259" key="16">
    <source>
        <dbReference type="PROSITE" id="PS50878"/>
    </source>
</evidence>
<keyword evidence="10 14" id="KW-0695">RNA-directed DNA polymerase</keyword>
<keyword evidence="9 14" id="KW-0779">Telomere</keyword>
<evidence type="ECO:0000256" key="12">
    <source>
        <dbReference type="ARBA" id="ARBA00032044"/>
    </source>
</evidence>
<comment type="similarity">
    <text evidence="1 14">Belongs to the reverse transcriptase family. Telomerase subfamily.</text>
</comment>
<dbReference type="Pfam" id="PF21399">
    <property type="entry name" value="TERT_C"/>
    <property type="match status" value="1"/>
</dbReference>
<protein>
    <recommendedName>
        <fullName evidence="3 14">Telomerase reverse transcriptase</fullName>
        <ecNumber evidence="2 14">2.7.7.49</ecNumber>
    </recommendedName>
    <alternativeName>
        <fullName evidence="12 14">Telomerase catalytic subunit</fullName>
    </alternativeName>
</protein>
<dbReference type="GO" id="GO:0070034">
    <property type="term" value="F:telomerase RNA binding"/>
    <property type="evidence" value="ECO:0007669"/>
    <property type="project" value="TreeGrafter"/>
</dbReference>
<feature type="compositionally biased region" description="Basic and acidic residues" evidence="15">
    <location>
        <begin position="243"/>
        <end position="254"/>
    </location>
</feature>
<gene>
    <name evidence="17" type="ORF">CHS0354_003201</name>
</gene>
<dbReference type="InterPro" id="IPR021891">
    <property type="entry name" value="Telomerase_RBD"/>
</dbReference>
<evidence type="ECO:0000256" key="9">
    <source>
        <dbReference type="ARBA" id="ARBA00022895"/>
    </source>
</evidence>
<dbReference type="PANTHER" id="PTHR12066:SF0">
    <property type="entry name" value="TELOMERASE REVERSE TRANSCRIPTASE"/>
    <property type="match status" value="1"/>
</dbReference>
<dbReference type="PRINTS" id="PR01365">
    <property type="entry name" value="TELOMERASERT"/>
</dbReference>
<dbReference type="InterPro" id="IPR003545">
    <property type="entry name" value="Telomerase_RT"/>
</dbReference>
<keyword evidence="5 14" id="KW-0808">Transferase</keyword>
<evidence type="ECO:0000313" key="17">
    <source>
        <dbReference type="EMBL" id="KAK3592766.1"/>
    </source>
</evidence>
<keyword evidence="6 14" id="KW-0548">Nucleotidyltransferase</keyword>
<dbReference type="GO" id="GO:0003720">
    <property type="term" value="F:telomerase activity"/>
    <property type="evidence" value="ECO:0007669"/>
    <property type="project" value="InterPro"/>
</dbReference>
<comment type="caution">
    <text evidence="17">The sequence shown here is derived from an EMBL/GenBank/DDBJ whole genome shotgun (WGS) entry which is preliminary data.</text>
</comment>
<dbReference type="Gene3D" id="1.10.132.70">
    <property type="match status" value="1"/>
</dbReference>
<dbReference type="GO" id="GO:0007004">
    <property type="term" value="P:telomere maintenance via telomerase"/>
    <property type="evidence" value="ECO:0007669"/>
    <property type="project" value="TreeGrafter"/>
</dbReference>
<dbReference type="PROSITE" id="PS50878">
    <property type="entry name" value="RT_POL"/>
    <property type="match status" value="1"/>
</dbReference>
<comment type="catalytic activity">
    <reaction evidence="13 14">
        <text>DNA(n) + a 2'-deoxyribonucleoside 5'-triphosphate = DNA(n+1) + diphosphate</text>
        <dbReference type="Rhea" id="RHEA:22508"/>
        <dbReference type="Rhea" id="RHEA-COMP:17339"/>
        <dbReference type="Rhea" id="RHEA-COMP:17340"/>
        <dbReference type="ChEBI" id="CHEBI:33019"/>
        <dbReference type="ChEBI" id="CHEBI:61560"/>
        <dbReference type="ChEBI" id="CHEBI:173112"/>
        <dbReference type="EC" id="2.7.7.49"/>
    </reaction>
</comment>
<evidence type="ECO:0000313" key="18">
    <source>
        <dbReference type="Proteomes" id="UP001195483"/>
    </source>
</evidence>
<dbReference type="InterPro" id="IPR049139">
    <property type="entry name" value="TERT_C"/>
</dbReference>
<dbReference type="InterPro" id="IPR000477">
    <property type="entry name" value="RT_dom"/>
</dbReference>
<dbReference type="GO" id="GO:0042162">
    <property type="term" value="F:telomeric DNA binding"/>
    <property type="evidence" value="ECO:0007669"/>
    <property type="project" value="TreeGrafter"/>
</dbReference>
<comment type="subcellular location">
    <subcellularLocation>
        <location evidence="14">Nucleus</location>
    </subcellularLocation>
    <subcellularLocation>
        <location evidence="14">Chromosome</location>
        <location evidence="14">Telomere</location>
    </subcellularLocation>
</comment>
<evidence type="ECO:0000256" key="3">
    <source>
        <dbReference type="ARBA" id="ARBA00016182"/>
    </source>
</evidence>
<reference evidence="17" key="1">
    <citation type="journal article" date="2021" name="Genome Biol. Evol.">
        <title>A High-Quality Reference Genome for a Parasitic Bivalve with Doubly Uniparental Inheritance (Bivalvia: Unionida).</title>
        <authorList>
            <person name="Smith C.H."/>
        </authorList>
    </citation>
    <scope>NUCLEOTIDE SEQUENCE</scope>
    <source>
        <strain evidence="17">CHS0354</strain>
    </source>
</reference>
<sequence length="1691" mass="193618">MSFLLENTSIFVQVVPTCFLQLTGLPVYSMRAFESNASSEVHHRKSKTFFRFMDKRKQYHSRQNKTCKSVKWQKSTHTQAEGNVKKVTLRKRKIMENAWDDNMIDFKRQKLELNQGWTNIKSMERVLVEGKNVVARGGCTSDLDIVKLKDENNMPAMDNISLRRELTGSLIGCTETSKNVVTNFTDSLNPINVNLDCHTVVFRNNLKRKFDNKLAESKTKRQTGSVDIVKFVSGTKDNSFTSKKTETTGAEHTDGMSNEGLTSITKSKRQKRRKKKKKTKMTEAEAVKIPDFKPYKFHLYLPRSSFLYYRNLRERFHTSFTLSGLNCGLEATLQMYKIIFQDTAILDDNSHVRVIVPDSLTDERNHQDSKEDKVVTSECISQMCIVHDIRDNIMDSRHGDQNCFPQSQNCCLSGIGQNQVSSHMQGCRVHHSINQASMGQEYQGTSQSTNQIPKDEKKETSCTIKSMTYHENLLSEDQPAAKGDHSSFFQSKNAMDSFLLAVNTDLPQKQQSQVEVSTVSVQNSDSSDNLTLGQHSNVSNIKSVPSAYKSDSEMGIFFSSGSSGLLIQDSTSSLNGCCLIERAQHLHDKGMKISPEVEDPHIGIFSCSESESKDTMSWISDFTENSLQKSKETANPNQSLNKTSSSSCIYYISDSLGDVSEEFDISQRKQMVSEEFHKSERVRKQSNFHHSQRVGTVSSDKMDFLKRDEYGTVHRGSDASNKEIPGNVFIPQENGAEFQRQAKLGEVLFSHVLADHMDPAPSQASPTESDHMALRSNDFTSDLVNDTNYDHTKCNVTMSGINIVEETKSFENFKEESLIGTQMFNTAGKYECLKVRTSSFMGHSSHENLAEGPDGIKNSLLDAQMDMNIPKQDVNLSSKLTTPFEGKRFEIENGCYLIAEPTGIFYTDLVPNLNSLCGQKLVEAVVTMKTTFKPEKQELNKGLPRKAKQTFNLNEEKIDNPPFKQNQDVLSTAMSYIEIPFLKELIPLLQMMITKHRKCPYRALLNYYCPVHTGRRKGCGRHHIKPKTGTLLEDFTHHRQVYLFLRSVILRVVPEELFGSSHNKNIFLKNCKRQISAGKFEKVCLGQLVQKMKTSDCKWLNALCSNFQRLHMLAKLLFWLMGILVFHTLKTFFYITESSVHRHKLFYYRQSVWHRLHTRAIADLLKTRMLKPISEETSKSLIKTCSALGVSTMRFLPKTRSLRPIVNMGSSQNYLSPKGISINKQLANLQKILSYLKEEEPNIIGAGKMGTDNIYTAWQAFADRRKQNGSGKLYFVKTDITNCYDTILEKKLFSIIREILEQADCNEYIVRRYGNVYIAGNKLRRVFNANICRMSEYKPDFIHFAREKAKKDGLHDNIFVDKVLHKHESIESLLQLLSSHLFNNIIKLGSSYFLQSNGISQGSVLSTLLCNLFYGHMERSHFTFAEDELIMRVVDDYLFVTPTEENAKCFLDKMLEGIPEYNCFTNISKVLVNFHHTHERLGTIAMIDSEDSEWFPWCGMMFSMKTLDVRGDYSRYAGVSIGDTMTFDLSNKPGKALRDKLLFSVRQKCHHIFMDISINSPENIVRNCYYLFMLSAFRFHACARQLPWKQRPKDNPHYFFGILMELASHVWVLCRHKKGIKSEFILQKSEILWLCLKAFLIKMKRHHSEYMEIIKMIKPTLSRLEKKQSIRLDLMAVTDCGMPNEFEMILN</sequence>
<reference evidence="17" key="2">
    <citation type="journal article" date="2021" name="Genome Biol. Evol.">
        <title>Developing a high-quality reference genome for a parasitic bivalve with doubly uniparental inheritance (Bivalvia: Unionida).</title>
        <authorList>
            <person name="Smith C.H."/>
        </authorList>
    </citation>
    <scope>NUCLEOTIDE SEQUENCE</scope>
    <source>
        <strain evidence="17">CHS0354</strain>
        <tissue evidence="17">Mantle</tissue>
    </source>
</reference>
<comment type="function">
    <text evidence="14">Telomerase is a ribonucleoprotein enzyme essential for the replication of chromosome termini in most eukaryotes. It elongates telomeres. It is a reverse transcriptase that adds simple sequence repeats to chromosome ends by copying a template sequence within the RNA component of the enzyme.</text>
</comment>
<evidence type="ECO:0000256" key="15">
    <source>
        <dbReference type="SAM" id="MobiDB-lite"/>
    </source>
</evidence>
<proteinExistence type="inferred from homology"/>